<comment type="subcellular location">
    <subcellularLocation>
        <location evidence="8">Cell membrane</location>
        <topology evidence="8">Multi-pass membrane protein</topology>
    </subcellularLocation>
    <subcellularLocation>
        <location evidence="1">Membrane</location>
        <topology evidence="1">Multi-pass membrane protein</topology>
    </subcellularLocation>
</comment>
<sequence>MAIKSWVAAARLRTLPLAFSCILLGNFIAISQGAFTYEILILSLLTTLFYQVLSNYANDYGDGVKGTDADRQGERRAVAAGEITPEQMRNAVVLFAILAWISGALLSYLGTESLPSWIFYAFLILNTGAVISAIRYTVGGTAYGYKGYGDVYVLIFFGWVGVVGSHFLQTQELNLLVFLPATSVGFLAMGVLNLNNMRDLESDVTHGKMTVPVKIGRAKAKTYHSVLLIGAVVSMALYIWLGTQGGWAWLAMATSPIIFIQLRKARKAETPREFDPLLKPLALSTLLFALISGLALNFHLL</sequence>
<feature type="transmembrane region" description="Helical" evidence="8">
    <location>
        <begin position="12"/>
        <end position="29"/>
    </location>
</feature>
<dbReference type="Pfam" id="PF01040">
    <property type="entry name" value="UbiA"/>
    <property type="match status" value="1"/>
</dbReference>
<accession>A0A6N6RMD2</accession>
<keyword evidence="5 8" id="KW-0812">Transmembrane</keyword>
<keyword evidence="7 8" id="KW-0472">Membrane</keyword>
<dbReference type="InterPro" id="IPR044878">
    <property type="entry name" value="UbiA_sf"/>
</dbReference>
<evidence type="ECO:0000256" key="8">
    <source>
        <dbReference type="HAMAP-Rule" id="MF_01937"/>
    </source>
</evidence>
<feature type="transmembrane region" description="Helical" evidence="8">
    <location>
        <begin position="175"/>
        <end position="194"/>
    </location>
</feature>
<comment type="catalytic activity">
    <reaction evidence="8">
        <text>an all-trans-polyprenyl diphosphate + 1,4-dihydroxy-2-naphthoate + H(+) = a 2-demethylmenaquinol + CO2 + diphosphate</text>
        <dbReference type="Rhea" id="RHEA:26478"/>
        <dbReference type="Rhea" id="RHEA-COMP:9563"/>
        <dbReference type="Rhea" id="RHEA-COMP:9564"/>
        <dbReference type="ChEBI" id="CHEBI:11173"/>
        <dbReference type="ChEBI" id="CHEBI:15378"/>
        <dbReference type="ChEBI" id="CHEBI:16526"/>
        <dbReference type="ChEBI" id="CHEBI:33019"/>
        <dbReference type="ChEBI" id="CHEBI:55437"/>
        <dbReference type="ChEBI" id="CHEBI:58914"/>
        <dbReference type="EC" id="2.5.1.74"/>
    </reaction>
</comment>
<gene>
    <name evidence="8 10" type="primary">menA</name>
    <name evidence="10" type="ORF">F8C67_03100</name>
</gene>
<dbReference type="GO" id="GO:0009234">
    <property type="term" value="P:menaquinone biosynthetic process"/>
    <property type="evidence" value="ECO:0007669"/>
    <property type="project" value="UniProtKB-UniRule"/>
</dbReference>
<evidence type="ECO:0000313" key="11">
    <source>
        <dbReference type="Proteomes" id="UP000468650"/>
    </source>
</evidence>
<dbReference type="UniPathway" id="UPA00079">
    <property type="reaction ID" value="UER00168"/>
</dbReference>
<dbReference type="RefSeq" id="WP_151666325.1">
    <property type="nucleotide sequence ID" value="NZ_WBVO01000001.1"/>
</dbReference>
<name>A0A6N6RMD2_9FLAO</name>
<proteinExistence type="inferred from homology"/>
<dbReference type="PANTHER" id="PTHR13929:SF0">
    <property type="entry name" value="UBIA PRENYLTRANSFERASE DOMAIN-CONTAINING PROTEIN 1"/>
    <property type="match status" value="1"/>
</dbReference>
<evidence type="ECO:0000256" key="7">
    <source>
        <dbReference type="ARBA" id="ARBA00023136"/>
    </source>
</evidence>
<feature type="transmembrane region" description="Helical" evidence="8">
    <location>
        <begin position="117"/>
        <end position="138"/>
    </location>
</feature>
<evidence type="ECO:0000256" key="6">
    <source>
        <dbReference type="ARBA" id="ARBA00022989"/>
    </source>
</evidence>
<keyword evidence="2 8" id="KW-0474">Menaquinone biosynthesis</keyword>
<dbReference type="GO" id="GO:0005886">
    <property type="term" value="C:plasma membrane"/>
    <property type="evidence" value="ECO:0007669"/>
    <property type="project" value="UniProtKB-SubCell"/>
</dbReference>
<dbReference type="NCBIfam" id="TIGR00751">
    <property type="entry name" value="menA"/>
    <property type="match status" value="1"/>
</dbReference>
<dbReference type="HAMAP" id="MF_01937">
    <property type="entry name" value="MenA_1"/>
    <property type="match status" value="1"/>
</dbReference>
<feature type="transmembrane region" description="Helical" evidence="8">
    <location>
        <begin position="91"/>
        <end position="111"/>
    </location>
</feature>
<evidence type="ECO:0000256" key="9">
    <source>
        <dbReference type="NCBIfam" id="TIGR00751"/>
    </source>
</evidence>
<protein>
    <recommendedName>
        <fullName evidence="8 9">1,4-dihydroxy-2-naphthoate octaprenyltransferase</fullName>
        <shortName evidence="8">DHNA-octaprenyltransferase</shortName>
        <ecNumber evidence="8 9">2.5.1.74</ecNumber>
    </recommendedName>
</protein>
<keyword evidence="11" id="KW-1185">Reference proteome</keyword>
<evidence type="ECO:0000313" key="10">
    <source>
        <dbReference type="EMBL" id="KAB2814747.1"/>
    </source>
</evidence>
<evidence type="ECO:0000256" key="2">
    <source>
        <dbReference type="ARBA" id="ARBA00022428"/>
    </source>
</evidence>
<dbReference type="InterPro" id="IPR000537">
    <property type="entry name" value="UbiA_prenyltransferase"/>
</dbReference>
<dbReference type="PANTHER" id="PTHR13929">
    <property type="entry name" value="1,4-DIHYDROXY-2-NAPHTHOATE OCTAPRENYLTRANSFERASE"/>
    <property type="match status" value="1"/>
</dbReference>
<dbReference type="Proteomes" id="UP000468650">
    <property type="component" value="Unassembled WGS sequence"/>
</dbReference>
<organism evidence="10 11">
    <name type="scientific">Phaeocystidibacter luteus</name>
    <dbReference type="NCBI Taxonomy" id="911197"/>
    <lineage>
        <taxon>Bacteria</taxon>
        <taxon>Pseudomonadati</taxon>
        <taxon>Bacteroidota</taxon>
        <taxon>Flavobacteriia</taxon>
        <taxon>Flavobacteriales</taxon>
        <taxon>Phaeocystidibacteraceae</taxon>
        <taxon>Phaeocystidibacter</taxon>
    </lineage>
</organism>
<comment type="pathway">
    <text evidence="8">Quinol/quinone metabolism; menaquinone biosynthesis; menaquinol from 1,4-dihydroxy-2-naphthoate: step 1/2.</text>
</comment>
<comment type="caution">
    <text evidence="10">The sequence shown here is derived from an EMBL/GenBank/DDBJ whole genome shotgun (WGS) entry which is preliminary data.</text>
</comment>
<evidence type="ECO:0000256" key="1">
    <source>
        <dbReference type="ARBA" id="ARBA00004141"/>
    </source>
</evidence>
<comment type="function">
    <text evidence="8">Conversion of 1,4-dihydroxy-2-naphthoate (DHNA) to demethylmenaquinone (DMK).</text>
</comment>
<dbReference type="CDD" id="cd13962">
    <property type="entry name" value="PT_UbiA_UBIAD1"/>
    <property type="match status" value="1"/>
</dbReference>
<keyword evidence="4 8" id="KW-0808">Transferase</keyword>
<evidence type="ECO:0000256" key="3">
    <source>
        <dbReference type="ARBA" id="ARBA00022475"/>
    </source>
</evidence>
<dbReference type="Gene3D" id="1.20.120.1780">
    <property type="entry name" value="UbiA prenyltransferase"/>
    <property type="match status" value="1"/>
</dbReference>
<dbReference type="OrthoDB" id="9767568at2"/>
<dbReference type="EMBL" id="WBVO01000001">
    <property type="protein sequence ID" value="KAB2814747.1"/>
    <property type="molecule type" value="Genomic_DNA"/>
</dbReference>
<evidence type="ECO:0000256" key="5">
    <source>
        <dbReference type="ARBA" id="ARBA00022692"/>
    </source>
</evidence>
<keyword evidence="6 8" id="KW-1133">Transmembrane helix</keyword>
<dbReference type="GO" id="GO:0046428">
    <property type="term" value="F:1,4-dihydroxy-2-naphthoate polyprenyltransferase activity"/>
    <property type="evidence" value="ECO:0007669"/>
    <property type="project" value="UniProtKB-UniRule"/>
</dbReference>
<dbReference type="AlphaFoldDB" id="A0A6N6RMD2"/>
<dbReference type="InterPro" id="IPR026046">
    <property type="entry name" value="UBIAD1"/>
</dbReference>
<comment type="similarity">
    <text evidence="8">Belongs to the MenA family. Type 1 subfamily.</text>
</comment>
<feature type="transmembrane region" description="Helical" evidence="8">
    <location>
        <begin position="277"/>
        <end position="300"/>
    </location>
</feature>
<feature type="transmembrane region" description="Helical" evidence="8">
    <location>
        <begin position="150"/>
        <end position="169"/>
    </location>
</feature>
<feature type="transmembrane region" description="Helical" evidence="8">
    <location>
        <begin position="223"/>
        <end position="241"/>
    </location>
</feature>
<dbReference type="InterPro" id="IPR004657">
    <property type="entry name" value="MenA"/>
</dbReference>
<keyword evidence="3 8" id="KW-1003">Cell membrane</keyword>
<dbReference type="EC" id="2.5.1.74" evidence="8 9"/>
<dbReference type="Gene3D" id="1.10.357.140">
    <property type="entry name" value="UbiA prenyltransferase"/>
    <property type="match status" value="1"/>
</dbReference>
<feature type="transmembrane region" description="Helical" evidence="8">
    <location>
        <begin position="35"/>
        <end position="53"/>
    </location>
</feature>
<reference evidence="10 11" key="1">
    <citation type="submission" date="2019-09" db="EMBL/GenBank/DDBJ databases">
        <title>Genomes of family Cryomorphaceae.</title>
        <authorList>
            <person name="Bowman J.P."/>
        </authorList>
    </citation>
    <scope>NUCLEOTIDE SEQUENCE [LARGE SCALE GENOMIC DNA]</scope>
    <source>
        <strain evidence="10 11">LMG 25704</strain>
    </source>
</reference>
<evidence type="ECO:0000256" key="4">
    <source>
        <dbReference type="ARBA" id="ARBA00022679"/>
    </source>
</evidence>
<dbReference type="PIRSF" id="PIRSF005355">
    <property type="entry name" value="UBIAD1"/>
    <property type="match status" value="1"/>
</dbReference>
<dbReference type="GO" id="GO:0042371">
    <property type="term" value="P:vitamin K biosynthetic process"/>
    <property type="evidence" value="ECO:0007669"/>
    <property type="project" value="TreeGrafter"/>
</dbReference>